<dbReference type="Proteomes" id="UP000252139">
    <property type="component" value="Unassembled WGS sequence"/>
</dbReference>
<evidence type="ECO:0000313" key="5">
    <source>
        <dbReference type="Proteomes" id="UP000252139"/>
    </source>
</evidence>
<accession>A0A367JEB5</accession>
<organism evidence="4 5">
    <name type="scientific">Rhizopus azygosporus</name>
    <name type="common">Rhizopus microsporus var. azygosporus</name>
    <dbReference type="NCBI Taxonomy" id="86630"/>
    <lineage>
        <taxon>Eukaryota</taxon>
        <taxon>Fungi</taxon>
        <taxon>Fungi incertae sedis</taxon>
        <taxon>Mucoromycota</taxon>
        <taxon>Mucoromycotina</taxon>
        <taxon>Mucoromycetes</taxon>
        <taxon>Mucorales</taxon>
        <taxon>Mucorineae</taxon>
        <taxon>Rhizopodaceae</taxon>
        <taxon>Rhizopus</taxon>
    </lineage>
</organism>
<feature type="compositionally biased region" description="Polar residues" evidence="2">
    <location>
        <begin position="123"/>
        <end position="139"/>
    </location>
</feature>
<feature type="compositionally biased region" description="Polar residues" evidence="2">
    <location>
        <begin position="181"/>
        <end position="196"/>
    </location>
</feature>
<dbReference type="AlphaFoldDB" id="A0A367JEB5"/>
<reference evidence="4 5" key="1">
    <citation type="journal article" date="2018" name="G3 (Bethesda)">
        <title>Phylogenetic and Phylogenomic Definition of Rhizopus Species.</title>
        <authorList>
            <person name="Gryganskyi A.P."/>
            <person name="Golan J."/>
            <person name="Dolatabadi S."/>
            <person name="Mondo S."/>
            <person name="Robb S."/>
            <person name="Idnurm A."/>
            <person name="Muszewska A."/>
            <person name="Steczkiewicz K."/>
            <person name="Masonjones S."/>
            <person name="Liao H.L."/>
            <person name="Gajdeczka M.T."/>
            <person name="Anike F."/>
            <person name="Vuek A."/>
            <person name="Anishchenko I.M."/>
            <person name="Voigt K."/>
            <person name="de Hoog G.S."/>
            <person name="Smith M.E."/>
            <person name="Heitman J."/>
            <person name="Vilgalys R."/>
            <person name="Stajich J.E."/>
        </authorList>
    </citation>
    <scope>NUCLEOTIDE SEQUENCE [LARGE SCALE GENOMIC DNA]</scope>
    <source>
        <strain evidence="4 5">CBS 357.93</strain>
    </source>
</reference>
<feature type="compositionally biased region" description="Low complexity" evidence="2">
    <location>
        <begin position="140"/>
        <end position="150"/>
    </location>
</feature>
<protein>
    <recommendedName>
        <fullName evidence="3">CCHC-type domain-containing protein</fullName>
    </recommendedName>
</protein>
<feature type="compositionally biased region" description="Basic and acidic residues" evidence="2">
    <location>
        <begin position="164"/>
        <end position="173"/>
    </location>
</feature>
<dbReference type="EMBL" id="PJQL01001536">
    <property type="protein sequence ID" value="RCH88071.1"/>
    <property type="molecule type" value="Genomic_DNA"/>
</dbReference>
<sequence length="196" mass="21469">MPTYCKYCHESGHIASSCPKSPSGKRVCFLCLKRGHVRADCPKRTSAAKRRRNGRSVARPSSSTQPVSSESEITTTETPSDEKDDSTITPKSQEAILVQDQHPEISEETDPPVHNPSHILSKYANTESSSQSTQEVNQNSPSSTSRSTSPALDTAEVYSDAEMDEAHHSFEHLEEPDEASSSDTGMNEVHNNPKVQ</sequence>
<comment type="caution">
    <text evidence="4">The sequence shown here is derived from an EMBL/GenBank/DDBJ whole genome shotgun (WGS) entry which is preliminary data.</text>
</comment>
<dbReference type="GO" id="GO:0008270">
    <property type="term" value="F:zinc ion binding"/>
    <property type="evidence" value="ECO:0007669"/>
    <property type="project" value="UniProtKB-KW"/>
</dbReference>
<feature type="region of interest" description="Disordered" evidence="2">
    <location>
        <begin position="41"/>
        <end position="196"/>
    </location>
</feature>
<dbReference type="OrthoDB" id="10527642at2759"/>
<dbReference type="GO" id="GO:0003676">
    <property type="term" value="F:nucleic acid binding"/>
    <property type="evidence" value="ECO:0007669"/>
    <property type="project" value="InterPro"/>
</dbReference>
<proteinExistence type="predicted"/>
<evidence type="ECO:0000256" key="1">
    <source>
        <dbReference type="PROSITE-ProRule" id="PRU00047"/>
    </source>
</evidence>
<feature type="compositionally biased region" description="Low complexity" evidence="2">
    <location>
        <begin position="60"/>
        <end position="78"/>
    </location>
</feature>
<feature type="domain" description="CCHC-type" evidence="3">
    <location>
        <begin position="28"/>
        <end position="43"/>
    </location>
</feature>
<feature type="domain" description="CCHC-type" evidence="3">
    <location>
        <begin position="5"/>
        <end position="20"/>
    </location>
</feature>
<dbReference type="Gene3D" id="4.10.60.10">
    <property type="entry name" value="Zinc finger, CCHC-type"/>
    <property type="match status" value="2"/>
</dbReference>
<keyword evidence="1" id="KW-0479">Metal-binding</keyword>
<gene>
    <name evidence="4" type="ORF">CU097_010209</name>
</gene>
<dbReference type="SMART" id="SM00343">
    <property type="entry name" value="ZnF_C2HC"/>
    <property type="match status" value="2"/>
</dbReference>
<dbReference type="STRING" id="86630.A0A367JEB5"/>
<keyword evidence="5" id="KW-1185">Reference proteome</keyword>
<keyword evidence="1" id="KW-0862">Zinc</keyword>
<name>A0A367JEB5_RHIAZ</name>
<keyword evidence="1" id="KW-0863">Zinc-finger</keyword>
<evidence type="ECO:0000313" key="4">
    <source>
        <dbReference type="EMBL" id="RCH88071.1"/>
    </source>
</evidence>
<evidence type="ECO:0000256" key="2">
    <source>
        <dbReference type="SAM" id="MobiDB-lite"/>
    </source>
</evidence>
<dbReference type="InterPro" id="IPR036875">
    <property type="entry name" value="Znf_CCHC_sf"/>
</dbReference>
<dbReference type="InterPro" id="IPR001878">
    <property type="entry name" value="Znf_CCHC"/>
</dbReference>
<evidence type="ECO:0000259" key="3">
    <source>
        <dbReference type="PROSITE" id="PS50158"/>
    </source>
</evidence>
<dbReference type="SUPFAM" id="SSF57756">
    <property type="entry name" value="Retrovirus zinc finger-like domains"/>
    <property type="match status" value="1"/>
</dbReference>
<dbReference type="PROSITE" id="PS50158">
    <property type="entry name" value="ZF_CCHC"/>
    <property type="match status" value="2"/>
</dbReference>